<evidence type="ECO:0000313" key="15">
    <source>
        <dbReference type="EMBL" id="HJA79319.1"/>
    </source>
</evidence>
<evidence type="ECO:0000256" key="2">
    <source>
        <dbReference type="ARBA" id="ARBA00001282"/>
    </source>
</evidence>
<feature type="site" description="Transition state stabilizer" evidence="13">
    <location>
        <position position="378"/>
    </location>
</feature>
<dbReference type="InterPro" id="IPR034683">
    <property type="entry name" value="IspD/TarI"/>
</dbReference>
<dbReference type="InterPro" id="IPR026596">
    <property type="entry name" value="IspD/F"/>
</dbReference>
<evidence type="ECO:0000256" key="12">
    <source>
        <dbReference type="ARBA" id="ARBA00023268"/>
    </source>
</evidence>
<dbReference type="Proteomes" id="UP000823821">
    <property type="component" value="Unassembled WGS sequence"/>
</dbReference>
<keyword evidence="8 13" id="KW-0548">Nucleotidyltransferase</keyword>
<dbReference type="InterPro" id="IPR020555">
    <property type="entry name" value="MECDP_synthase_CS"/>
</dbReference>
<feature type="binding site" evidence="13">
    <location>
        <begin position="247"/>
        <end position="249"/>
    </location>
    <ligand>
        <name>4-CDP-2-C-methyl-D-erythritol 2-phosphate</name>
        <dbReference type="ChEBI" id="CHEBI:57919"/>
    </ligand>
</feature>
<evidence type="ECO:0000256" key="11">
    <source>
        <dbReference type="ARBA" id="ARBA00023239"/>
    </source>
</evidence>
<evidence type="ECO:0000256" key="6">
    <source>
        <dbReference type="ARBA" id="ARBA00009789"/>
    </source>
</evidence>
<feature type="binding site" evidence="13">
    <location>
        <position position="387"/>
    </location>
    <ligand>
        <name>4-CDP-2-C-methyl-D-erythritol 2-phosphate</name>
        <dbReference type="ChEBI" id="CHEBI:57919"/>
    </ligand>
</feature>
<feature type="site" description="Transition state stabilizer" evidence="13">
    <location>
        <position position="15"/>
    </location>
</feature>
<evidence type="ECO:0000256" key="10">
    <source>
        <dbReference type="ARBA" id="ARBA00023229"/>
    </source>
</evidence>
<feature type="site" description="Transition state stabilizer" evidence="13">
    <location>
        <position position="25"/>
    </location>
</feature>
<evidence type="ECO:0000256" key="4">
    <source>
        <dbReference type="ARBA" id="ARBA00004709"/>
    </source>
</evidence>
<comment type="catalytic activity">
    <reaction evidence="2 13">
        <text>2-C-methyl-D-erythritol 4-phosphate + CTP + H(+) = 4-CDP-2-C-methyl-D-erythritol + diphosphate</text>
        <dbReference type="Rhea" id="RHEA:13429"/>
        <dbReference type="ChEBI" id="CHEBI:15378"/>
        <dbReference type="ChEBI" id="CHEBI:33019"/>
        <dbReference type="ChEBI" id="CHEBI:37563"/>
        <dbReference type="ChEBI" id="CHEBI:57823"/>
        <dbReference type="ChEBI" id="CHEBI:58262"/>
        <dbReference type="EC" id="2.7.7.60"/>
    </reaction>
</comment>
<reference evidence="15" key="1">
    <citation type="journal article" date="2021" name="PeerJ">
        <title>Extensive microbial diversity within the chicken gut microbiome revealed by metagenomics and culture.</title>
        <authorList>
            <person name="Gilroy R."/>
            <person name="Ravi A."/>
            <person name="Getino M."/>
            <person name="Pursley I."/>
            <person name="Horton D.L."/>
            <person name="Alikhan N.F."/>
            <person name="Baker D."/>
            <person name="Gharbi K."/>
            <person name="Hall N."/>
            <person name="Watson M."/>
            <person name="Adriaenssens E.M."/>
            <person name="Foster-Nyarko E."/>
            <person name="Jarju S."/>
            <person name="Secka A."/>
            <person name="Antonio M."/>
            <person name="Oren A."/>
            <person name="Chaudhuri R.R."/>
            <person name="La Ragione R."/>
            <person name="Hildebrand F."/>
            <person name="Pallen M.J."/>
        </authorList>
    </citation>
    <scope>NUCLEOTIDE SEQUENCE</scope>
    <source>
        <strain evidence="15">5032</strain>
    </source>
</reference>
<dbReference type="NCBIfam" id="TIGR00453">
    <property type="entry name" value="ispD"/>
    <property type="match status" value="1"/>
</dbReference>
<feature type="binding site" evidence="13">
    <location>
        <begin position="377"/>
        <end position="380"/>
    </location>
    <ligand>
        <name>4-CDP-2-C-methyl-D-erythritol 2-phosphate</name>
        <dbReference type="ChEBI" id="CHEBI:57919"/>
    </ligand>
</feature>
<dbReference type="PROSITE" id="PS01350">
    <property type="entry name" value="ISPF"/>
    <property type="match status" value="1"/>
</dbReference>
<dbReference type="PROSITE" id="PS01295">
    <property type="entry name" value="ISPD"/>
    <property type="match status" value="1"/>
</dbReference>
<dbReference type="CDD" id="cd00554">
    <property type="entry name" value="MECDP_synthase"/>
    <property type="match status" value="1"/>
</dbReference>
<feature type="site" description="Positions MEP for the nucleophilic attack" evidence="13">
    <location>
        <position position="222"/>
    </location>
</feature>
<keyword evidence="12 13" id="KW-0511">Multifunctional enzyme</keyword>
<evidence type="ECO:0000256" key="13">
    <source>
        <dbReference type="HAMAP-Rule" id="MF_01520"/>
    </source>
</evidence>
<dbReference type="InterPro" id="IPR003526">
    <property type="entry name" value="MECDP_synthase"/>
</dbReference>
<keyword evidence="10 13" id="KW-0414">Isoprene biosynthesis</keyword>
<evidence type="ECO:0000256" key="9">
    <source>
        <dbReference type="ARBA" id="ARBA00022723"/>
    </source>
</evidence>
<dbReference type="Gene3D" id="3.90.550.10">
    <property type="entry name" value="Spore Coat Polysaccharide Biosynthesis Protein SpsA, Chain A"/>
    <property type="match status" value="1"/>
</dbReference>
<dbReference type="GO" id="GO:0019288">
    <property type="term" value="P:isopentenyl diphosphate biosynthetic process, methylerythritol 4-phosphate pathway"/>
    <property type="evidence" value="ECO:0007669"/>
    <property type="project" value="UniProtKB-UniRule"/>
</dbReference>
<proteinExistence type="inferred from homology"/>
<dbReference type="AlphaFoldDB" id="A0A9D2KR81"/>
<evidence type="ECO:0000313" key="16">
    <source>
        <dbReference type="Proteomes" id="UP000823821"/>
    </source>
</evidence>
<evidence type="ECO:0000256" key="1">
    <source>
        <dbReference type="ARBA" id="ARBA00000200"/>
    </source>
</evidence>
<dbReference type="InterPro" id="IPR036571">
    <property type="entry name" value="MECDP_synthase_sf"/>
</dbReference>
<dbReference type="EC" id="4.6.1.12" evidence="13"/>
<feature type="site" description="Positions MEP for the nucleophilic attack" evidence="13">
    <location>
        <position position="161"/>
    </location>
</feature>
<feature type="binding site" evidence="13">
    <location>
        <position position="247"/>
    </location>
    <ligand>
        <name>a divalent metal cation</name>
        <dbReference type="ChEBI" id="CHEBI:60240"/>
    </ligand>
</feature>
<dbReference type="InterPro" id="IPR029044">
    <property type="entry name" value="Nucleotide-diphossugar_trans"/>
</dbReference>
<keyword evidence="9 13" id="KW-0479">Metal-binding</keyword>
<name>A0A9D2KR81_9BACT</name>
<keyword evidence="11 13" id="KW-0456">Lyase</keyword>
<feature type="binding site" evidence="13">
    <location>
        <begin position="279"/>
        <end position="280"/>
    </location>
    <ligand>
        <name>4-CDP-2-C-methyl-D-erythritol 2-phosphate</name>
        <dbReference type="ChEBI" id="CHEBI:57919"/>
    </ligand>
</feature>
<feature type="binding site" evidence="13">
    <location>
        <position position="287"/>
    </location>
    <ligand>
        <name>a divalent metal cation</name>
        <dbReference type="ChEBI" id="CHEBI:60240"/>
    </ligand>
</feature>
<evidence type="ECO:0000256" key="5">
    <source>
        <dbReference type="ARBA" id="ARBA00004787"/>
    </source>
</evidence>
<dbReference type="FunFam" id="3.90.550.10:FF:000003">
    <property type="entry name" value="2-C-methyl-D-erythritol 4-phosphate cytidylyltransferase"/>
    <property type="match status" value="1"/>
</dbReference>
<evidence type="ECO:0000256" key="8">
    <source>
        <dbReference type="ARBA" id="ARBA00022695"/>
    </source>
</evidence>
<accession>A0A9D2KR81</accession>
<reference evidence="15" key="2">
    <citation type="submission" date="2021-04" db="EMBL/GenBank/DDBJ databases">
        <authorList>
            <person name="Gilroy R."/>
        </authorList>
    </citation>
    <scope>NUCLEOTIDE SEQUENCE</scope>
    <source>
        <strain evidence="15">5032</strain>
    </source>
</reference>
<comment type="function">
    <text evidence="13">Bifunctional enzyme that catalyzes the formation of 4-diphosphocytidyl-2-C-methyl-D-erythritol from CTP and 2-C-methyl-D-erythritol 4-phosphate (MEP) (IspD), and catalyzes the conversion of 4-diphosphocytidyl-2-C-methyl-D-erythritol 2-phosphate (CDP-ME2P) to 2-C-methyl-D-erythritol 2,4-cyclodiphosphate (ME-CPP) with a corresponding release of cytidine 5-monophosphate (CMP) (IspF).</text>
</comment>
<feature type="binding site" evidence="13">
    <location>
        <begin position="306"/>
        <end position="310"/>
    </location>
    <ligand>
        <name>4-CDP-2-C-methyl-D-erythritol 2-phosphate</name>
        <dbReference type="ChEBI" id="CHEBI:57919"/>
    </ligand>
</feature>
<comment type="cofactor">
    <cofactor evidence="3 13">
        <name>a divalent metal cation</name>
        <dbReference type="ChEBI" id="CHEBI:60240"/>
    </cofactor>
</comment>
<protein>
    <recommendedName>
        <fullName evidence="13">Bifunctional enzyme IspD/IspF</fullName>
    </recommendedName>
    <domain>
        <recommendedName>
            <fullName evidence="13">2-C-methyl-D-erythritol 4-phosphate cytidylyltransferase</fullName>
            <ecNumber evidence="13">2.7.7.60</ecNumber>
        </recommendedName>
        <alternativeName>
            <fullName evidence="13">4-diphosphocytidyl-2C-methyl-D-erythritol synthase</fullName>
        </alternativeName>
        <alternativeName>
            <fullName evidence="13">MEP cytidylyltransferase</fullName>
            <shortName evidence="13">MCT</shortName>
        </alternativeName>
    </domain>
    <domain>
        <recommendedName>
            <fullName evidence="13">2-C-methyl-D-erythritol 2,4-cyclodiphosphate synthase</fullName>
            <shortName evidence="13">MECDP-synthase</shortName>
            <shortName evidence="13">MECPP-synthase</shortName>
            <shortName evidence="13">MECPS</shortName>
            <ecNumber evidence="13">4.6.1.12</ecNumber>
        </recommendedName>
    </domain>
</protein>
<evidence type="ECO:0000259" key="14">
    <source>
        <dbReference type="Pfam" id="PF02542"/>
    </source>
</evidence>
<comment type="pathway">
    <text evidence="4 13">Isoprenoid biosynthesis; isopentenyl diphosphate biosynthesis via DXP pathway; isopentenyl diphosphate from 1-deoxy-D-xylulose 5-phosphate: step 4/6.</text>
</comment>
<dbReference type="PANTHER" id="PTHR43181">
    <property type="entry name" value="2-C-METHYL-D-ERYTHRITOL 2,4-CYCLODIPHOSPHATE SYNTHASE, CHLOROPLASTIC"/>
    <property type="match status" value="1"/>
</dbReference>
<dbReference type="CDD" id="cd02516">
    <property type="entry name" value="CDP-ME_synthetase"/>
    <property type="match status" value="1"/>
</dbReference>
<dbReference type="SUPFAM" id="SSF53448">
    <property type="entry name" value="Nucleotide-diphospho-sugar transferases"/>
    <property type="match status" value="1"/>
</dbReference>
<evidence type="ECO:0000256" key="3">
    <source>
        <dbReference type="ARBA" id="ARBA00001968"/>
    </source>
</evidence>
<dbReference type="PANTHER" id="PTHR43181:SF1">
    <property type="entry name" value="2-C-METHYL-D-ERYTHRITOL 2,4-CYCLODIPHOSPHATE SYNTHASE, CHLOROPLASTIC"/>
    <property type="match status" value="1"/>
</dbReference>
<organism evidence="15 16">
    <name type="scientific">Candidatus Desulfovibrio intestinavium</name>
    <dbReference type="NCBI Taxonomy" id="2838534"/>
    <lineage>
        <taxon>Bacteria</taxon>
        <taxon>Pseudomonadati</taxon>
        <taxon>Thermodesulfobacteriota</taxon>
        <taxon>Desulfovibrionia</taxon>
        <taxon>Desulfovibrionales</taxon>
        <taxon>Desulfovibrionaceae</taxon>
        <taxon>Desulfovibrio</taxon>
    </lineage>
</organism>
<feature type="binding site" evidence="13">
    <location>
        <begin position="301"/>
        <end position="303"/>
    </location>
    <ligand>
        <name>4-CDP-2-C-methyl-D-erythritol 2-phosphate</name>
        <dbReference type="ChEBI" id="CHEBI:57919"/>
    </ligand>
</feature>
<dbReference type="HAMAP" id="MF_01520">
    <property type="entry name" value="IspDF"/>
    <property type="match status" value="1"/>
</dbReference>
<comment type="similarity">
    <text evidence="13">In the N-terminal section; belongs to the IspD/TarI cytidylyltransferase family. IspD subfamily.</text>
</comment>
<dbReference type="HAMAP" id="MF_00107">
    <property type="entry name" value="IspF"/>
    <property type="match status" value="1"/>
</dbReference>
<dbReference type="GO" id="GO:0046872">
    <property type="term" value="F:metal ion binding"/>
    <property type="evidence" value="ECO:0007669"/>
    <property type="project" value="UniProtKB-KW"/>
</dbReference>
<dbReference type="InterPro" id="IPR001228">
    <property type="entry name" value="IspD"/>
</dbReference>
<feature type="binding site" evidence="13">
    <location>
        <position position="249"/>
    </location>
    <ligand>
        <name>a divalent metal cation</name>
        <dbReference type="ChEBI" id="CHEBI:60240"/>
    </ligand>
</feature>
<evidence type="ECO:0000256" key="7">
    <source>
        <dbReference type="ARBA" id="ARBA00022679"/>
    </source>
</evidence>
<feature type="region of interest" description="2-C-methyl-D-erythritol 2,4-cyclodiphosphate synthase" evidence="13">
    <location>
        <begin position="241"/>
        <end position="416"/>
    </location>
</feature>
<dbReference type="SUPFAM" id="SSF69765">
    <property type="entry name" value="IpsF-like"/>
    <property type="match status" value="1"/>
</dbReference>
<comment type="caution">
    <text evidence="15">The sequence shown here is derived from an EMBL/GenBank/DDBJ whole genome shotgun (WGS) entry which is preliminary data.</text>
</comment>
<comment type="similarity">
    <text evidence="13">In the C-terminal section; belongs to the IspF family.</text>
</comment>
<dbReference type="NCBIfam" id="TIGR00151">
    <property type="entry name" value="ispF"/>
    <property type="match status" value="1"/>
</dbReference>
<dbReference type="GO" id="GO:0050518">
    <property type="term" value="F:2-C-methyl-D-erythritol 4-phosphate cytidylyltransferase activity"/>
    <property type="evidence" value="ECO:0007669"/>
    <property type="project" value="UniProtKB-UniRule"/>
</dbReference>
<feature type="binding site" evidence="13">
    <location>
        <position position="384"/>
    </location>
    <ligand>
        <name>4-CDP-2-C-methyl-D-erythritol 2-phosphate</name>
        <dbReference type="ChEBI" id="CHEBI:57919"/>
    </ligand>
</feature>
<keyword evidence="7 13" id="KW-0808">Transferase</keyword>
<dbReference type="EC" id="2.7.7.60" evidence="13"/>
<sequence>MRPWALLLAAGRGSRMAAATGGTAKQFLLWKGLPLYWHSALTFSRSAAVAGVVFVFPPDELPAREAELRTLDAHAALGLPWKVACGGAERHDSVRNGLAVLPREATHVLVHDAARPFVSARLVREVRDALADGAQAVIPGLPVTDTIKLVEGERVSATLPRHRLMAVQTPQGFALDALKAAHAAHAAAAAEGGAAPVTDDAMLMEAAGHTVRIVAGEKTNLKITTAEDMAALAPPQALLPRTGMGYDVHRFAPDPTGPGARPMKLGGLLIDKAPAVLAHSDGDVLLHALCDALLGCACLGDIGDHFPDADAAFDNISSALLLDRVLTLFHRSGLQLCHADLTIVAQKPRLAAHKDAIRKNVARLLHLPPTSVNLKATTEERLGFTGREEGIKAYAVVSALGASSATSDAERDSHAC</sequence>
<comment type="pathway">
    <text evidence="5 13">Isoprenoid biosynthesis; isopentenyl diphosphate biosynthesis via DXP pathway; isopentenyl diphosphate from 1-deoxy-D-xylulose 5-phosphate: step 2/6.</text>
</comment>
<dbReference type="GO" id="GO:0016114">
    <property type="term" value="P:terpenoid biosynthetic process"/>
    <property type="evidence" value="ECO:0007669"/>
    <property type="project" value="InterPro"/>
</dbReference>
<gene>
    <name evidence="15" type="primary">ispD</name>
    <name evidence="13" type="synonym">ispDF</name>
    <name evidence="15" type="ORF">H9784_07125</name>
</gene>
<dbReference type="Pfam" id="PF02542">
    <property type="entry name" value="YgbB"/>
    <property type="match status" value="1"/>
</dbReference>
<dbReference type="EMBL" id="DWZD01000040">
    <property type="protein sequence ID" value="HJA79319.1"/>
    <property type="molecule type" value="Genomic_DNA"/>
</dbReference>
<dbReference type="InterPro" id="IPR018294">
    <property type="entry name" value="ISPD_synthase_CS"/>
</dbReference>
<comment type="catalytic activity">
    <reaction evidence="1 13">
        <text>4-CDP-2-C-methyl-D-erythritol 2-phosphate = 2-C-methyl-D-erythritol 2,4-cyclic diphosphate + CMP</text>
        <dbReference type="Rhea" id="RHEA:23864"/>
        <dbReference type="ChEBI" id="CHEBI:57919"/>
        <dbReference type="ChEBI" id="CHEBI:58483"/>
        <dbReference type="ChEBI" id="CHEBI:60377"/>
        <dbReference type="EC" id="4.6.1.12"/>
    </reaction>
</comment>
<dbReference type="GO" id="GO:0008685">
    <property type="term" value="F:2-C-methyl-D-erythritol 2,4-cyclodiphosphate synthase activity"/>
    <property type="evidence" value="ECO:0007669"/>
    <property type="project" value="UniProtKB-UniRule"/>
</dbReference>
<comment type="caution">
    <text evidence="13">Lacks conserved residue(s) required for the propagation of feature annotation.</text>
</comment>
<feature type="site" description="Transition state stabilizer" evidence="13">
    <location>
        <position position="279"/>
    </location>
</feature>
<feature type="domain" description="2-C-methyl-D-erythritol 2,4-cyclodiphosphate synthase" evidence="14">
    <location>
        <begin position="241"/>
        <end position="398"/>
    </location>
</feature>
<dbReference type="Pfam" id="PF01128">
    <property type="entry name" value="IspD"/>
    <property type="match status" value="1"/>
</dbReference>
<dbReference type="HAMAP" id="MF_00108">
    <property type="entry name" value="IspD"/>
    <property type="match status" value="1"/>
</dbReference>
<comment type="similarity">
    <text evidence="6">Belongs to the IspD/TarI cytidylyltransferase family. IspD subfamily.</text>
</comment>
<dbReference type="Gene3D" id="3.30.1330.50">
    <property type="entry name" value="2-C-methyl-D-erythritol 2,4-cyclodiphosphate synthase"/>
    <property type="match status" value="1"/>
</dbReference>
<feature type="region of interest" description="2-C-methyl-D-erythritol 4-phosphate cytidylyltransferase" evidence="13">
    <location>
        <begin position="1"/>
        <end position="240"/>
    </location>
</feature>